<evidence type="ECO:0000313" key="2">
    <source>
        <dbReference type="EMBL" id="ORZ38022.1"/>
    </source>
</evidence>
<feature type="region of interest" description="Disordered" evidence="1">
    <location>
        <begin position="1"/>
        <end position="79"/>
    </location>
</feature>
<accession>A0A1Y2HY11</accession>
<evidence type="ECO:0000313" key="3">
    <source>
        <dbReference type="Proteomes" id="UP000193411"/>
    </source>
</evidence>
<keyword evidence="3" id="KW-1185">Reference proteome</keyword>
<feature type="compositionally biased region" description="Pro residues" evidence="1">
    <location>
        <begin position="53"/>
        <end position="62"/>
    </location>
</feature>
<evidence type="ECO:0000256" key="1">
    <source>
        <dbReference type="SAM" id="MobiDB-lite"/>
    </source>
</evidence>
<comment type="caution">
    <text evidence="2">The sequence shown here is derived from an EMBL/GenBank/DDBJ whole genome shotgun (WGS) entry which is preliminary data.</text>
</comment>
<gene>
    <name evidence="2" type="ORF">BCR44DRAFT_1429431</name>
</gene>
<organism evidence="2 3">
    <name type="scientific">Catenaria anguillulae PL171</name>
    <dbReference type="NCBI Taxonomy" id="765915"/>
    <lineage>
        <taxon>Eukaryota</taxon>
        <taxon>Fungi</taxon>
        <taxon>Fungi incertae sedis</taxon>
        <taxon>Blastocladiomycota</taxon>
        <taxon>Blastocladiomycetes</taxon>
        <taxon>Blastocladiales</taxon>
        <taxon>Catenariaceae</taxon>
        <taxon>Catenaria</taxon>
    </lineage>
</organism>
<name>A0A1Y2HY11_9FUNG</name>
<reference evidence="2 3" key="1">
    <citation type="submission" date="2016-07" db="EMBL/GenBank/DDBJ databases">
        <title>Pervasive Adenine N6-methylation of Active Genes in Fungi.</title>
        <authorList>
            <consortium name="DOE Joint Genome Institute"/>
            <person name="Mondo S.J."/>
            <person name="Dannebaum R.O."/>
            <person name="Kuo R.C."/>
            <person name="Labutti K."/>
            <person name="Haridas S."/>
            <person name="Kuo A."/>
            <person name="Salamov A."/>
            <person name="Ahrendt S.R."/>
            <person name="Lipzen A."/>
            <person name="Sullivan W."/>
            <person name="Andreopoulos W.B."/>
            <person name="Clum A."/>
            <person name="Lindquist E."/>
            <person name="Daum C."/>
            <person name="Ramamoorthy G.K."/>
            <person name="Gryganskyi A."/>
            <person name="Culley D."/>
            <person name="Magnuson J.K."/>
            <person name="James T.Y."/>
            <person name="O'Malley M.A."/>
            <person name="Stajich J.E."/>
            <person name="Spatafora J.W."/>
            <person name="Visel A."/>
            <person name="Grigoriev I.V."/>
        </authorList>
    </citation>
    <scope>NUCLEOTIDE SEQUENCE [LARGE SCALE GENOMIC DNA]</scope>
    <source>
        <strain evidence="2 3">PL171</strain>
    </source>
</reference>
<dbReference type="EMBL" id="MCFL01000010">
    <property type="protein sequence ID" value="ORZ38022.1"/>
    <property type="molecule type" value="Genomic_DNA"/>
</dbReference>
<dbReference type="AlphaFoldDB" id="A0A1Y2HY11"/>
<protein>
    <submittedName>
        <fullName evidence="2">Uncharacterized protein</fullName>
    </submittedName>
</protein>
<proteinExistence type="predicted"/>
<dbReference type="Proteomes" id="UP000193411">
    <property type="component" value="Unassembled WGS sequence"/>
</dbReference>
<sequence length="129" mass="13532">MRTPTLITEHPSSGGSSGIASLLPPMDSMTQVHLQPPPNQSQCLLPLAVPSRFPSPPPPTPNAPLVRRRPRPVQPPLPHTLHMSVLASASPAWGAAQEPQVPIVLPTVTPLPSGPEHGDQSMVAFGFGS</sequence>